<accession>A0A7C8IH60</accession>
<comment type="caution">
    <text evidence="6">The sequence shown here is derived from an EMBL/GenBank/DDBJ whole genome shotgun (WGS) entry which is preliminary data.</text>
</comment>
<feature type="chain" id="PRO_5028862490" description="Glycosyltransferase family 25 protein" evidence="5">
    <location>
        <begin position="24"/>
        <end position="460"/>
    </location>
</feature>
<dbReference type="GO" id="GO:0016740">
    <property type="term" value="F:transferase activity"/>
    <property type="evidence" value="ECO:0007669"/>
    <property type="project" value="UniProtKB-KW"/>
</dbReference>
<proteinExistence type="inferred from homology"/>
<dbReference type="OrthoDB" id="47375at2759"/>
<reference evidence="6 7" key="1">
    <citation type="submission" date="2019-12" db="EMBL/GenBank/DDBJ databases">
        <title>Draft genome sequence of the ascomycete Xylaria multiplex DSM 110363.</title>
        <authorList>
            <person name="Buettner E."/>
            <person name="Kellner H."/>
        </authorList>
    </citation>
    <scope>NUCLEOTIDE SEQUENCE [LARGE SCALE GENOMIC DNA]</scope>
    <source>
        <strain evidence="6 7">DSM 110363</strain>
    </source>
</reference>
<evidence type="ECO:0000256" key="3">
    <source>
        <dbReference type="ARBA" id="ARBA00022679"/>
    </source>
</evidence>
<sequence>MLQHRRTLLTILATLSLVYVYRSYSLSQNHELPSWVHRAQDDVDMLNGTLGFEEIFVINLPSRQDRQNAMVMAGRVSNLTLTFLEGLTGDSLPSPHFSSAGARGSWGSHMKALQTIVDKGLGSGLVLEDDVDWDVRLKTQMMTFAMASRIWLDVEEQKRGIISRLQRHEATKLRQGGSRPMSGVLSKKRERQEPGAKTLVSPNPNLESDNARTINEEFERDTIPLSSEISWTRKKYTESPYGDDWDVLWLGHCGADLPPARQESPSSSNPLSSSSSSLKISILDDPTVPAPKHLKPHPFALRDKLAGVYPAHTRVVHAVHGNVCSLAYAVSHRGARKLLHRFGKEGFVYQWDLVLRDYCMGELEDEDRQEGSGEHGRGKEENANLVCLTVQPPLISHHYAGEGGGASVSDISGQGGGLAHSKKGTPYVRLSVQENLERLLAGFPEDELVDQLPDEGDTLW</sequence>
<keyword evidence="2" id="KW-0328">Glycosyltransferase</keyword>
<dbReference type="InterPro" id="IPR050757">
    <property type="entry name" value="Collagen_mod_GT25"/>
</dbReference>
<evidence type="ECO:0000256" key="5">
    <source>
        <dbReference type="SAM" id="SignalP"/>
    </source>
</evidence>
<dbReference type="CDD" id="cd06532">
    <property type="entry name" value="Glyco_transf_25"/>
    <property type="match status" value="1"/>
</dbReference>
<dbReference type="PANTHER" id="PTHR10730:SF53">
    <property type="entry name" value="GLYCOSYLTRANSFERASE 25 FAMILY MEMBER"/>
    <property type="match status" value="1"/>
</dbReference>
<gene>
    <name evidence="6" type="ORF">GQX73_g9986</name>
</gene>
<dbReference type="PANTHER" id="PTHR10730">
    <property type="entry name" value="PROCOLLAGEN-LYSINE,2-OXOGLUTARATE 5-DIOXYGENASE/GLYCOSYLTRANSFERASE 25 FAMILY MEMBER"/>
    <property type="match status" value="1"/>
</dbReference>
<name>A0A7C8IH60_9PEZI</name>
<organism evidence="6 7">
    <name type="scientific">Xylaria multiplex</name>
    <dbReference type="NCBI Taxonomy" id="323545"/>
    <lineage>
        <taxon>Eukaryota</taxon>
        <taxon>Fungi</taxon>
        <taxon>Dikarya</taxon>
        <taxon>Ascomycota</taxon>
        <taxon>Pezizomycotina</taxon>
        <taxon>Sordariomycetes</taxon>
        <taxon>Xylariomycetidae</taxon>
        <taxon>Xylariales</taxon>
        <taxon>Xylariaceae</taxon>
        <taxon>Xylaria</taxon>
    </lineage>
</organism>
<feature type="compositionally biased region" description="Low complexity" evidence="4">
    <location>
        <begin position="264"/>
        <end position="277"/>
    </location>
</feature>
<evidence type="ECO:0000313" key="6">
    <source>
        <dbReference type="EMBL" id="KAF2963589.1"/>
    </source>
</evidence>
<keyword evidence="5" id="KW-0732">Signal</keyword>
<dbReference type="AlphaFoldDB" id="A0A7C8IH60"/>
<evidence type="ECO:0000256" key="1">
    <source>
        <dbReference type="ARBA" id="ARBA00006721"/>
    </source>
</evidence>
<evidence type="ECO:0000313" key="7">
    <source>
        <dbReference type="Proteomes" id="UP000481858"/>
    </source>
</evidence>
<dbReference type="InterPro" id="IPR002654">
    <property type="entry name" value="Glyco_trans_25"/>
</dbReference>
<dbReference type="EMBL" id="WUBL01000194">
    <property type="protein sequence ID" value="KAF2963589.1"/>
    <property type="molecule type" value="Genomic_DNA"/>
</dbReference>
<evidence type="ECO:0008006" key="8">
    <source>
        <dbReference type="Google" id="ProtNLM"/>
    </source>
</evidence>
<comment type="similarity">
    <text evidence="1">Belongs to the glycosyltransferase 25 family.</text>
</comment>
<feature type="region of interest" description="Disordered" evidence="4">
    <location>
        <begin position="173"/>
        <end position="209"/>
    </location>
</feature>
<keyword evidence="3" id="KW-0808">Transferase</keyword>
<dbReference type="InParanoid" id="A0A7C8IH60"/>
<protein>
    <recommendedName>
        <fullName evidence="8">Glycosyltransferase family 25 protein</fullName>
    </recommendedName>
</protein>
<feature type="region of interest" description="Disordered" evidence="4">
    <location>
        <begin position="258"/>
        <end position="277"/>
    </location>
</feature>
<keyword evidence="7" id="KW-1185">Reference proteome</keyword>
<evidence type="ECO:0000256" key="2">
    <source>
        <dbReference type="ARBA" id="ARBA00022676"/>
    </source>
</evidence>
<feature type="compositionally biased region" description="Polar residues" evidence="4">
    <location>
        <begin position="200"/>
        <end position="209"/>
    </location>
</feature>
<evidence type="ECO:0000256" key="4">
    <source>
        <dbReference type="SAM" id="MobiDB-lite"/>
    </source>
</evidence>
<feature type="signal peptide" evidence="5">
    <location>
        <begin position="1"/>
        <end position="23"/>
    </location>
</feature>
<dbReference type="Proteomes" id="UP000481858">
    <property type="component" value="Unassembled WGS sequence"/>
</dbReference>